<evidence type="ECO:0000256" key="1">
    <source>
        <dbReference type="ARBA" id="ARBA00006795"/>
    </source>
</evidence>
<dbReference type="InParanoid" id="A0A673XVX1"/>
<proteinExistence type="inferred from homology"/>
<reference evidence="2" key="1">
    <citation type="submission" date="2025-08" db="UniProtKB">
        <authorList>
            <consortium name="Ensembl"/>
        </authorList>
    </citation>
    <scope>IDENTIFICATION</scope>
</reference>
<accession>A0A673XVX1</accession>
<dbReference type="AlphaFoldDB" id="A0A673XVX1"/>
<dbReference type="Ensembl" id="ENSSTUT00000027057.1">
    <property type="protein sequence ID" value="ENSSTUP00000025817.1"/>
    <property type="gene ID" value="ENSSTUG00000011240.1"/>
</dbReference>
<dbReference type="GO" id="GO:0071014">
    <property type="term" value="C:post-mRNA release spliceosomal complex"/>
    <property type="evidence" value="ECO:0007669"/>
    <property type="project" value="TreeGrafter"/>
</dbReference>
<dbReference type="GO" id="GO:0000398">
    <property type="term" value="P:mRNA splicing, via spliceosome"/>
    <property type="evidence" value="ECO:0007669"/>
    <property type="project" value="TreeGrafter"/>
</dbReference>
<comment type="similarity">
    <text evidence="1">Belongs to the CWF19 family.</text>
</comment>
<keyword evidence="3" id="KW-1185">Reference proteome</keyword>
<dbReference type="GeneTree" id="ENSGT00990000213217"/>
<dbReference type="Proteomes" id="UP000472277">
    <property type="component" value="Chromosome 13"/>
</dbReference>
<evidence type="ECO:0000313" key="3">
    <source>
        <dbReference type="Proteomes" id="UP000472277"/>
    </source>
</evidence>
<sequence>MFESQDQGCVFMEAHMNPSSCHEMVPLPRQMGDMAPIYFKNSIADCDEEWEMNKKLVDFSSKDIRHDVSYTSIFSCLSLFLIPEICWIK</sequence>
<reference evidence="2" key="2">
    <citation type="submission" date="2025-09" db="UniProtKB">
        <authorList>
            <consortium name="Ensembl"/>
        </authorList>
    </citation>
    <scope>IDENTIFICATION</scope>
</reference>
<name>A0A673XVX1_SALTR</name>
<evidence type="ECO:0000313" key="2">
    <source>
        <dbReference type="Ensembl" id="ENSSTUP00000025817.1"/>
    </source>
</evidence>
<dbReference type="PANTHER" id="PTHR12072">
    <property type="entry name" value="CWF19, CELL CYCLE CONTROL PROTEIN"/>
    <property type="match status" value="1"/>
</dbReference>
<dbReference type="PANTHER" id="PTHR12072:SF5">
    <property type="entry name" value="CWF19-LIKE PROTEIN 2"/>
    <property type="match status" value="1"/>
</dbReference>
<dbReference type="OMA" id="CDEEWEM"/>
<dbReference type="InterPro" id="IPR040194">
    <property type="entry name" value="Cwf19-like"/>
</dbReference>
<protein>
    <submittedName>
        <fullName evidence="2">Uncharacterized protein</fullName>
    </submittedName>
</protein>
<organism evidence="2 3">
    <name type="scientific">Salmo trutta</name>
    <name type="common">Brown trout</name>
    <dbReference type="NCBI Taxonomy" id="8032"/>
    <lineage>
        <taxon>Eukaryota</taxon>
        <taxon>Metazoa</taxon>
        <taxon>Chordata</taxon>
        <taxon>Craniata</taxon>
        <taxon>Vertebrata</taxon>
        <taxon>Euteleostomi</taxon>
        <taxon>Actinopterygii</taxon>
        <taxon>Neopterygii</taxon>
        <taxon>Teleostei</taxon>
        <taxon>Protacanthopterygii</taxon>
        <taxon>Salmoniformes</taxon>
        <taxon>Salmonidae</taxon>
        <taxon>Salmoninae</taxon>
        <taxon>Salmo</taxon>
    </lineage>
</organism>